<reference evidence="3" key="1">
    <citation type="journal article" date="2014" name="Int. J. Syst. Evol. Microbiol.">
        <title>Complete genome sequence of Corynebacterium casei LMG S-19264T (=DSM 44701T), isolated from a smear-ripened cheese.</title>
        <authorList>
            <consortium name="US DOE Joint Genome Institute (JGI-PGF)"/>
            <person name="Walter F."/>
            <person name="Albersmeier A."/>
            <person name="Kalinowski J."/>
            <person name="Ruckert C."/>
        </authorList>
    </citation>
    <scope>NUCLEOTIDE SEQUENCE</scope>
    <source>
        <strain evidence="3">JCM 3035</strain>
    </source>
</reference>
<gene>
    <name evidence="3" type="ORF">GCM10010094_30240</name>
</gene>
<dbReference type="InterPro" id="IPR052907">
    <property type="entry name" value="Beta-lactamase/esterase"/>
</dbReference>
<dbReference type="Proteomes" id="UP000637788">
    <property type="component" value="Unassembled WGS sequence"/>
</dbReference>
<dbReference type="PANTHER" id="PTHR43319">
    <property type="entry name" value="BETA-LACTAMASE-RELATED"/>
    <property type="match status" value="1"/>
</dbReference>
<evidence type="ECO:0000259" key="2">
    <source>
        <dbReference type="Pfam" id="PF00144"/>
    </source>
</evidence>
<evidence type="ECO:0000313" key="3">
    <source>
        <dbReference type="EMBL" id="GGK67135.1"/>
    </source>
</evidence>
<dbReference type="InterPro" id="IPR001466">
    <property type="entry name" value="Beta-lactam-related"/>
</dbReference>
<organism evidence="3 4">
    <name type="scientific">Streptomyces flaveus</name>
    <dbReference type="NCBI Taxonomy" id="66370"/>
    <lineage>
        <taxon>Bacteria</taxon>
        <taxon>Bacillati</taxon>
        <taxon>Actinomycetota</taxon>
        <taxon>Actinomycetes</taxon>
        <taxon>Kitasatosporales</taxon>
        <taxon>Streptomycetaceae</taxon>
        <taxon>Streptomyces</taxon>
        <taxon>Streptomyces aurantiacus group</taxon>
    </lineage>
</organism>
<sequence length="430" mass="45097">MSLDRRSAPAVTTPPVPGPTGSVAAGDSATSVTREPAHQPHGRATGRTGADAVRVEGWARAPFEALADVFARVVAEQGGGAAALAIYLDGHPVVDLSYGGPHDARYLLFSVSKGVSAIAAQHAHADGRLDLDAPLCDVWPAMRRTATRRITTRHVLSHQAGLPLVDQELTVEDHLAGKLETALERQEPYWEPGTKHGYHAITYGALLDGVFQRALGTSVAEYIHAHIRQPLGLDLALGVPPPDNHDVLPLRTRPPMRTPLQSARPGLLFDAVGLGLLDDPSVFNQPDVLAAPWPATNVVAGARDLARLYAATVGPVDDVRLLDTESSAALARTRSIGLDEVLGEPSHFGSGVQRPTARLPLLGPASYGHDGHAGSLALADPRFSVGMAFTTNVSPPVGGASAAALTLVAAAGHCLNVSGRNACREKMSRF</sequence>
<comment type="caution">
    <text evidence="3">The sequence shown here is derived from an EMBL/GenBank/DDBJ whole genome shotgun (WGS) entry which is preliminary data.</text>
</comment>
<evidence type="ECO:0000313" key="4">
    <source>
        <dbReference type="Proteomes" id="UP000637788"/>
    </source>
</evidence>
<dbReference type="Pfam" id="PF00144">
    <property type="entry name" value="Beta-lactamase"/>
    <property type="match status" value="1"/>
</dbReference>
<dbReference type="InterPro" id="IPR012338">
    <property type="entry name" value="Beta-lactam/transpept-like"/>
</dbReference>
<accession>A0A917VEB9</accession>
<dbReference type="RefSeq" id="WP_189322387.1">
    <property type="nucleotide sequence ID" value="NZ_BMPQ01000006.1"/>
</dbReference>
<protein>
    <submittedName>
        <fullName evidence="3">Esterase</fullName>
    </submittedName>
</protein>
<name>A0A917VEB9_9ACTN</name>
<dbReference type="Gene3D" id="3.40.710.10">
    <property type="entry name" value="DD-peptidase/beta-lactamase superfamily"/>
    <property type="match status" value="1"/>
</dbReference>
<dbReference type="AlphaFoldDB" id="A0A917VEB9"/>
<dbReference type="EMBL" id="BMPQ01000006">
    <property type="protein sequence ID" value="GGK67135.1"/>
    <property type="molecule type" value="Genomic_DNA"/>
</dbReference>
<feature type="region of interest" description="Disordered" evidence="1">
    <location>
        <begin position="1"/>
        <end position="50"/>
    </location>
</feature>
<feature type="domain" description="Beta-lactamase-related" evidence="2">
    <location>
        <begin position="67"/>
        <end position="409"/>
    </location>
</feature>
<keyword evidence="4" id="KW-1185">Reference proteome</keyword>
<dbReference type="SUPFAM" id="SSF56601">
    <property type="entry name" value="beta-lactamase/transpeptidase-like"/>
    <property type="match status" value="1"/>
</dbReference>
<dbReference type="PANTHER" id="PTHR43319:SF3">
    <property type="entry name" value="BETA-LACTAMASE-RELATED DOMAIN-CONTAINING PROTEIN"/>
    <property type="match status" value="1"/>
</dbReference>
<proteinExistence type="predicted"/>
<reference evidence="3" key="2">
    <citation type="submission" date="2020-09" db="EMBL/GenBank/DDBJ databases">
        <authorList>
            <person name="Sun Q."/>
            <person name="Ohkuma M."/>
        </authorList>
    </citation>
    <scope>NUCLEOTIDE SEQUENCE</scope>
    <source>
        <strain evidence="3">JCM 3035</strain>
    </source>
</reference>
<evidence type="ECO:0000256" key="1">
    <source>
        <dbReference type="SAM" id="MobiDB-lite"/>
    </source>
</evidence>